<dbReference type="RefSeq" id="WP_014796889.1">
    <property type="nucleotide sequence ID" value="NC_018018.1"/>
</dbReference>
<sequence length="230" mass="27052">MWYSEKPNSNTRILISEKLFISEGVVDIEKFKDENTVRFEVKDSIKVIEKEFIKNTENKNTISLVLARQKDEKTQYNSFLFSETEIKGIMTIFAVTNGGYETIEEAKKGMEEAKFESVNQELFFSEEYSKIVYPTLKSMEDITKEDYIKVVKYVRSFEKEIIAFAAQEEKDSKSSAEYAIRKFSKKLAQKKLFFLGYYNPYGFQNSDYFKKFEGDKDIEELNNVETEINF</sequence>
<keyword evidence="2" id="KW-1185">Reference proteome</keyword>
<name>I4AHJ6_BERLS</name>
<dbReference type="AlphaFoldDB" id="I4AHJ6"/>
<proteinExistence type="predicted"/>
<accession>I4AHJ6</accession>
<protein>
    <submittedName>
        <fullName evidence="1">Uncharacterized protein</fullName>
    </submittedName>
</protein>
<dbReference type="KEGG" id="fli:Fleli_0983"/>
<dbReference type="HOGENOM" id="CLU_1203400_0_0_10"/>
<evidence type="ECO:0000313" key="1">
    <source>
        <dbReference type="EMBL" id="AFM03431.1"/>
    </source>
</evidence>
<dbReference type="Proteomes" id="UP000006054">
    <property type="component" value="Chromosome"/>
</dbReference>
<evidence type="ECO:0000313" key="2">
    <source>
        <dbReference type="Proteomes" id="UP000006054"/>
    </source>
</evidence>
<reference evidence="2" key="1">
    <citation type="submission" date="2012-06" db="EMBL/GenBank/DDBJ databases">
        <title>The complete genome of Flexibacter litoralis DSM 6794.</title>
        <authorList>
            <person name="Lucas S."/>
            <person name="Copeland A."/>
            <person name="Lapidus A."/>
            <person name="Glavina del Rio T."/>
            <person name="Dalin E."/>
            <person name="Tice H."/>
            <person name="Bruce D."/>
            <person name="Goodwin L."/>
            <person name="Pitluck S."/>
            <person name="Peters L."/>
            <person name="Ovchinnikova G."/>
            <person name="Lu M."/>
            <person name="Kyrpides N."/>
            <person name="Mavromatis K."/>
            <person name="Ivanova N."/>
            <person name="Brettin T."/>
            <person name="Detter J.C."/>
            <person name="Han C."/>
            <person name="Larimer F."/>
            <person name="Land M."/>
            <person name="Hauser L."/>
            <person name="Markowitz V."/>
            <person name="Cheng J.-F."/>
            <person name="Hugenholtz P."/>
            <person name="Woyke T."/>
            <person name="Wu D."/>
            <person name="Spring S."/>
            <person name="Lang E."/>
            <person name="Kopitz M."/>
            <person name="Brambilla E."/>
            <person name="Klenk H.-P."/>
            <person name="Eisen J.A."/>
        </authorList>
    </citation>
    <scope>NUCLEOTIDE SEQUENCE [LARGE SCALE GENOMIC DNA]</scope>
    <source>
        <strain evidence="2">ATCC 23117 / DSM 6794 / NBRC 15988 / NCIMB 1366 / Sio-4</strain>
    </source>
</reference>
<gene>
    <name evidence="1" type="ordered locus">Fleli_0983</name>
</gene>
<organism evidence="1 2">
    <name type="scientific">Bernardetia litoralis (strain ATCC 23117 / DSM 6794 / NBRC 15988 / NCIMB 1366 / Fx l1 / Sio-4)</name>
    <name type="common">Flexibacter litoralis</name>
    <dbReference type="NCBI Taxonomy" id="880071"/>
    <lineage>
        <taxon>Bacteria</taxon>
        <taxon>Pseudomonadati</taxon>
        <taxon>Bacteroidota</taxon>
        <taxon>Cytophagia</taxon>
        <taxon>Cytophagales</taxon>
        <taxon>Bernardetiaceae</taxon>
        <taxon>Bernardetia</taxon>
    </lineage>
</organism>
<dbReference type="EMBL" id="CP003345">
    <property type="protein sequence ID" value="AFM03431.1"/>
    <property type="molecule type" value="Genomic_DNA"/>
</dbReference>